<organism evidence="8 9">
    <name type="scientific">Crepidotus variabilis</name>
    <dbReference type="NCBI Taxonomy" id="179855"/>
    <lineage>
        <taxon>Eukaryota</taxon>
        <taxon>Fungi</taxon>
        <taxon>Dikarya</taxon>
        <taxon>Basidiomycota</taxon>
        <taxon>Agaricomycotina</taxon>
        <taxon>Agaricomycetes</taxon>
        <taxon>Agaricomycetidae</taxon>
        <taxon>Agaricales</taxon>
        <taxon>Agaricineae</taxon>
        <taxon>Crepidotaceae</taxon>
        <taxon>Crepidotus</taxon>
    </lineage>
</organism>
<dbReference type="GO" id="GO:0022857">
    <property type="term" value="F:transmembrane transporter activity"/>
    <property type="evidence" value="ECO:0007669"/>
    <property type="project" value="InterPro"/>
</dbReference>
<dbReference type="SUPFAM" id="SSF103473">
    <property type="entry name" value="MFS general substrate transporter"/>
    <property type="match status" value="1"/>
</dbReference>
<feature type="domain" description="Major facilitator superfamily (MFS) profile" evidence="7">
    <location>
        <begin position="34"/>
        <end position="475"/>
    </location>
</feature>
<dbReference type="Proteomes" id="UP000807306">
    <property type="component" value="Unassembled WGS sequence"/>
</dbReference>
<dbReference type="Pfam" id="PF07690">
    <property type="entry name" value="MFS_1"/>
    <property type="match status" value="1"/>
</dbReference>
<keyword evidence="3 6" id="KW-0812">Transmembrane</keyword>
<evidence type="ECO:0000259" key="7">
    <source>
        <dbReference type="PROSITE" id="PS50850"/>
    </source>
</evidence>
<evidence type="ECO:0000313" key="8">
    <source>
        <dbReference type="EMBL" id="KAF9532627.1"/>
    </source>
</evidence>
<evidence type="ECO:0000256" key="5">
    <source>
        <dbReference type="ARBA" id="ARBA00023136"/>
    </source>
</evidence>
<feature type="transmembrane region" description="Helical" evidence="6">
    <location>
        <begin position="281"/>
        <end position="303"/>
    </location>
</feature>
<feature type="transmembrane region" description="Helical" evidence="6">
    <location>
        <begin position="211"/>
        <end position="233"/>
    </location>
</feature>
<dbReference type="InterPro" id="IPR020846">
    <property type="entry name" value="MFS_dom"/>
</dbReference>
<feature type="transmembrane region" description="Helical" evidence="6">
    <location>
        <begin position="169"/>
        <end position="191"/>
    </location>
</feature>
<keyword evidence="2" id="KW-0813">Transport</keyword>
<gene>
    <name evidence="8" type="ORF">CPB83DRAFT_847096</name>
</gene>
<evidence type="ECO:0000256" key="2">
    <source>
        <dbReference type="ARBA" id="ARBA00022448"/>
    </source>
</evidence>
<sequence length="481" mass="52788">MDSPPQCSTPTHDHERCDEETPLLKKSWRRERTPLPKLQIGIVLFMQVCEPICSMSIYPYINELVGSLDIIGGDETKVGYYAGLIESLFFATEALTVFQWSRTSDRVGRKPVLLMGLFGTMISILLFGLSRTFWTLVLSRCLCGLLNGNIGVMKSAMGELTDSTNRADAFAMMPVVWSFGATIGPLVGGSLAKPSGRLPGFDGQFWEDYPYFLPCIATAGSVLLTIFITLFYFQETTTAWRRPSRKRSESCDTLVNEASTEEAAGLSALLTKPIIIPIANYVSLAFLNISMNALLPLFMYMPIELGGLGLSPQTIGYVIGGYGAGTGLYQFFFFSALVRRFGTRRMFVMCVSTFIPAFLIFPFISLFAKTWGLGFPVWIGLSSVLLLMFMMDTAYGCIFMSITESAPNRQSLGAVNGLAQTTVSIARSIGPALASSLFSLSVQRSWAGGYGVYFVLAVFSVGALVLANQLPYEVVEKCEDY</sequence>
<comment type="caution">
    <text evidence="8">The sequence shown here is derived from an EMBL/GenBank/DDBJ whole genome shotgun (WGS) entry which is preliminary data.</text>
</comment>
<proteinExistence type="predicted"/>
<dbReference type="InterPro" id="IPR011701">
    <property type="entry name" value="MFS"/>
</dbReference>
<dbReference type="Gene3D" id="1.20.1250.20">
    <property type="entry name" value="MFS general substrate transporter like domains"/>
    <property type="match status" value="1"/>
</dbReference>
<accession>A0A9P6EP77</accession>
<dbReference type="PROSITE" id="PS50850">
    <property type="entry name" value="MFS"/>
    <property type="match status" value="1"/>
</dbReference>
<dbReference type="InterPro" id="IPR001958">
    <property type="entry name" value="Tet-R_TetA/multi-R_MdtG-like"/>
</dbReference>
<evidence type="ECO:0000256" key="1">
    <source>
        <dbReference type="ARBA" id="ARBA00004141"/>
    </source>
</evidence>
<dbReference type="InterPro" id="IPR036259">
    <property type="entry name" value="MFS_trans_sf"/>
</dbReference>
<evidence type="ECO:0000256" key="4">
    <source>
        <dbReference type="ARBA" id="ARBA00022989"/>
    </source>
</evidence>
<name>A0A9P6EP77_9AGAR</name>
<evidence type="ECO:0000256" key="3">
    <source>
        <dbReference type="ARBA" id="ARBA00022692"/>
    </source>
</evidence>
<feature type="transmembrane region" description="Helical" evidence="6">
    <location>
        <begin position="346"/>
        <end position="365"/>
    </location>
</feature>
<dbReference type="PANTHER" id="PTHR23504">
    <property type="entry name" value="MAJOR FACILITATOR SUPERFAMILY DOMAIN-CONTAINING PROTEIN 10"/>
    <property type="match status" value="1"/>
</dbReference>
<keyword evidence="9" id="KW-1185">Reference proteome</keyword>
<dbReference type="PRINTS" id="PR01035">
    <property type="entry name" value="TCRTETA"/>
</dbReference>
<comment type="subcellular location">
    <subcellularLocation>
        <location evidence="1">Membrane</location>
        <topology evidence="1">Multi-pass membrane protein</topology>
    </subcellularLocation>
</comment>
<dbReference type="GO" id="GO:0016020">
    <property type="term" value="C:membrane"/>
    <property type="evidence" value="ECO:0007669"/>
    <property type="project" value="UniProtKB-SubCell"/>
</dbReference>
<dbReference type="EMBL" id="MU157831">
    <property type="protein sequence ID" value="KAF9532627.1"/>
    <property type="molecule type" value="Genomic_DNA"/>
</dbReference>
<dbReference type="PANTHER" id="PTHR23504:SF15">
    <property type="entry name" value="MAJOR FACILITATOR SUPERFAMILY (MFS) PROFILE DOMAIN-CONTAINING PROTEIN"/>
    <property type="match status" value="1"/>
</dbReference>
<feature type="transmembrane region" description="Helical" evidence="6">
    <location>
        <begin position="112"/>
        <end position="130"/>
    </location>
</feature>
<dbReference type="CDD" id="cd17330">
    <property type="entry name" value="MFS_SLC46_TetA_like"/>
    <property type="match status" value="1"/>
</dbReference>
<feature type="transmembrane region" description="Helical" evidence="6">
    <location>
        <begin position="315"/>
        <end position="334"/>
    </location>
</feature>
<evidence type="ECO:0000313" key="9">
    <source>
        <dbReference type="Proteomes" id="UP000807306"/>
    </source>
</evidence>
<protein>
    <submittedName>
        <fullName evidence="8">Major facilitator superfamily transporter</fullName>
    </submittedName>
</protein>
<feature type="transmembrane region" description="Helical" evidence="6">
    <location>
        <begin position="412"/>
        <end position="430"/>
    </location>
</feature>
<feature type="transmembrane region" description="Helical" evidence="6">
    <location>
        <begin position="78"/>
        <end position="100"/>
    </location>
</feature>
<feature type="transmembrane region" description="Helical" evidence="6">
    <location>
        <begin position="450"/>
        <end position="467"/>
    </location>
</feature>
<dbReference type="OrthoDB" id="419616at2759"/>
<reference evidence="8" key="1">
    <citation type="submission" date="2020-11" db="EMBL/GenBank/DDBJ databases">
        <authorList>
            <consortium name="DOE Joint Genome Institute"/>
            <person name="Ahrendt S."/>
            <person name="Riley R."/>
            <person name="Andreopoulos W."/>
            <person name="Labutti K."/>
            <person name="Pangilinan J."/>
            <person name="Ruiz-Duenas F.J."/>
            <person name="Barrasa J.M."/>
            <person name="Sanchez-Garcia M."/>
            <person name="Camarero S."/>
            <person name="Miyauchi S."/>
            <person name="Serrano A."/>
            <person name="Linde D."/>
            <person name="Babiker R."/>
            <person name="Drula E."/>
            <person name="Ayuso-Fernandez I."/>
            <person name="Pacheco R."/>
            <person name="Padilla G."/>
            <person name="Ferreira P."/>
            <person name="Barriuso J."/>
            <person name="Kellner H."/>
            <person name="Castanera R."/>
            <person name="Alfaro M."/>
            <person name="Ramirez L."/>
            <person name="Pisabarro A.G."/>
            <person name="Kuo A."/>
            <person name="Tritt A."/>
            <person name="Lipzen A."/>
            <person name="He G."/>
            <person name="Yan M."/>
            <person name="Ng V."/>
            <person name="Cullen D."/>
            <person name="Martin F."/>
            <person name="Rosso M.-N."/>
            <person name="Henrissat B."/>
            <person name="Hibbett D."/>
            <person name="Martinez A.T."/>
            <person name="Grigoriev I.V."/>
        </authorList>
    </citation>
    <scope>NUCLEOTIDE SEQUENCE</scope>
    <source>
        <strain evidence="8">CBS 506.95</strain>
    </source>
</reference>
<keyword evidence="5 6" id="KW-0472">Membrane</keyword>
<evidence type="ECO:0000256" key="6">
    <source>
        <dbReference type="SAM" id="Phobius"/>
    </source>
</evidence>
<keyword evidence="4 6" id="KW-1133">Transmembrane helix</keyword>
<feature type="transmembrane region" description="Helical" evidence="6">
    <location>
        <begin position="377"/>
        <end position="400"/>
    </location>
</feature>
<dbReference type="AlphaFoldDB" id="A0A9P6EP77"/>